<sequence>MKKKTKKKKKKKRKEKKKRRRRRRRAPSVVTSLRSPSHAIDASGRRYGITSWPMTVLINHGGAKR</sequence>
<comment type="caution">
    <text evidence="2">The sequence shown here is derived from an EMBL/GenBank/DDBJ whole genome shotgun (WGS) entry which is preliminary data.</text>
</comment>
<dbReference type="EMBL" id="RIBY02001778">
    <property type="protein sequence ID" value="KAH9828209.1"/>
    <property type="molecule type" value="Genomic_DNA"/>
</dbReference>
<keyword evidence="3" id="KW-1185">Reference proteome</keyword>
<reference evidence="2 3" key="1">
    <citation type="journal article" date="2018" name="IMA Fungus">
        <title>IMA Genome-F 10: Nine draft genome sequences of Claviceps purpurea s.lat., including C. arundinis, C. humidiphila, and C. cf. spartinae, pseudomolecules for the pitch canker pathogen Fusarium circinatum, draft genome of Davidsoniella eucalypti, Grosmannia galeiformis, Quambalaria eucalypti, and Teratosphaeria destructans.</title>
        <authorList>
            <person name="Wingfield B.D."/>
            <person name="Liu M."/>
            <person name="Nguyen H.D."/>
            <person name="Lane F.A."/>
            <person name="Morgan S.W."/>
            <person name="De Vos L."/>
            <person name="Wilken P.M."/>
            <person name="Duong T.A."/>
            <person name="Aylward J."/>
            <person name="Coetzee M.P."/>
            <person name="Dadej K."/>
            <person name="De Beer Z.W."/>
            <person name="Findlay W."/>
            <person name="Havenga M."/>
            <person name="Kolarik M."/>
            <person name="Menzies J.G."/>
            <person name="Naidoo K."/>
            <person name="Pochopski O."/>
            <person name="Shoukouhi P."/>
            <person name="Santana Q.C."/>
            <person name="Seifert K.A."/>
            <person name="Soal N."/>
            <person name="Steenkamp E.T."/>
            <person name="Tatham C.T."/>
            <person name="van der Nest M.A."/>
            <person name="Wingfield M.J."/>
        </authorList>
    </citation>
    <scope>NUCLEOTIDE SEQUENCE [LARGE SCALE GENOMIC DNA]</scope>
    <source>
        <strain evidence="2">CMW44962</strain>
    </source>
</reference>
<organism evidence="2 3">
    <name type="scientific">Teratosphaeria destructans</name>
    <dbReference type="NCBI Taxonomy" id="418781"/>
    <lineage>
        <taxon>Eukaryota</taxon>
        <taxon>Fungi</taxon>
        <taxon>Dikarya</taxon>
        <taxon>Ascomycota</taxon>
        <taxon>Pezizomycotina</taxon>
        <taxon>Dothideomycetes</taxon>
        <taxon>Dothideomycetidae</taxon>
        <taxon>Mycosphaerellales</taxon>
        <taxon>Teratosphaeriaceae</taxon>
        <taxon>Teratosphaeria</taxon>
    </lineage>
</organism>
<gene>
    <name evidence="2" type="ORF">Tdes44962_MAKER02574</name>
</gene>
<dbReference type="AlphaFoldDB" id="A0A9W7STB4"/>
<protein>
    <submittedName>
        <fullName evidence="2">Uncharacterized protein</fullName>
    </submittedName>
</protein>
<feature type="region of interest" description="Disordered" evidence="1">
    <location>
        <begin position="1"/>
        <end position="37"/>
    </location>
</feature>
<reference evidence="2 3" key="2">
    <citation type="journal article" date="2021" name="Curr. Genet.">
        <title>Genetic response to nitrogen starvation in the aggressive Eucalyptus foliar pathogen Teratosphaeria destructans.</title>
        <authorList>
            <person name="Havenga M."/>
            <person name="Wingfield B.D."/>
            <person name="Wingfield M.J."/>
            <person name="Dreyer L.L."/>
            <person name="Roets F."/>
            <person name="Aylward J."/>
        </authorList>
    </citation>
    <scope>NUCLEOTIDE SEQUENCE [LARGE SCALE GENOMIC DNA]</scope>
    <source>
        <strain evidence="2">CMW44962</strain>
    </source>
</reference>
<dbReference type="Proteomes" id="UP001138500">
    <property type="component" value="Unassembled WGS sequence"/>
</dbReference>
<evidence type="ECO:0000313" key="3">
    <source>
        <dbReference type="Proteomes" id="UP001138500"/>
    </source>
</evidence>
<proteinExistence type="predicted"/>
<name>A0A9W7STB4_9PEZI</name>
<accession>A0A9W7STB4</accession>
<feature type="compositionally biased region" description="Basic residues" evidence="1">
    <location>
        <begin position="1"/>
        <end position="26"/>
    </location>
</feature>
<evidence type="ECO:0000313" key="2">
    <source>
        <dbReference type="EMBL" id="KAH9828209.1"/>
    </source>
</evidence>
<evidence type="ECO:0000256" key="1">
    <source>
        <dbReference type="SAM" id="MobiDB-lite"/>
    </source>
</evidence>